<dbReference type="PROSITE" id="PS50132">
    <property type="entry name" value="RGS"/>
    <property type="match status" value="3"/>
</dbReference>
<dbReference type="InterPro" id="IPR044926">
    <property type="entry name" value="RGS_subdomain_2"/>
</dbReference>
<dbReference type="Proteomes" id="UP000593567">
    <property type="component" value="Unassembled WGS sequence"/>
</dbReference>
<dbReference type="AlphaFoldDB" id="A0A7J7JXR3"/>
<feature type="region of interest" description="Disordered" evidence="1">
    <location>
        <begin position="781"/>
        <end position="827"/>
    </location>
</feature>
<dbReference type="Pfam" id="PF00615">
    <property type="entry name" value="RGS"/>
    <property type="match status" value="3"/>
</dbReference>
<proteinExistence type="predicted"/>
<name>A0A7J7JXR3_BUGNE</name>
<feature type="compositionally biased region" description="Basic and acidic residues" evidence="1">
    <location>
        <begin position="814"/>
        <end position="827"/>
    </location>
</feature>
<evidence type="ECO:0000313" key="3">
    <source>
        <dbReference type="EMBL" id="KAF6030767.1"/>
    </source>
</evidence>
<evidence type="ECO:0000313" key="4">
    <source>
        <dbReference type="Proteomes" id="UP000593567"/>
    </source>
</evidence>
<dbReference type="Gene3D" id="1.10.167.10">
    <property type="entry name" value="Regulator of G-protein Signalling 4, domain 2"/>
    <property type="match status" value="3"/>
</dbReference>
<dbReference type="GO" id="GO:0005737">
    <property type="term" value="C:cytoplasm"/>
    <property type="evidence" value="ECO:0007669"/>
    <property type="project" value="TreeGrafter"/>
</dbReference>
<dbReference type="InterPro" id="IPR016137">
    <property type="entry name" value="RGS"/>
</dbReference>
<feature type="domain" description="RGS" evidence="2">
    <location>
        <begin position="337"/>
        <end position="444"/>
    </location>
</feature>
<reference evidence="3" key="1">
    <citation type="submission" date="2020-06" db="EMBL/GenBank/DDBJ databases">
        <title>Draft genome of Bugula neritina, a colonial animal packing powerful symbionts and potential medicines.</title>
        <authorList>
            <person name="Rayko M."/>
        </authorList>
    </citation>
    <scope>NUCLEOTIDE SEQUENCE [LARGE SCALE GENOMIC DNA]</scope>
    <source>
        <strain evidence="3">Kwan_BN1</strain>
    </source>
</reference>
<feature type="compositionally biased region" description="Acidic residues" evidence="1">
    <location>
        <begin position="159"/>
        <end position="168"/>
    </location>
</feature>
<evidence type="ECO:0000259" key="2">
    <source>
        <dbReference type="PROSITE" id="PS50132"/>
    </source>
</evidence>
<dbReference type="InterPro" id="IPR036305">
    <property type="entry name" value="RGS_sf"/>
</dbReference>
<feature type="domain" description="RGS" evidence="2">
    <location>
        <begin position="839"/>
        <end position="944"/>
    </location>
</feature>
<dbReference type="PANTHER" id="PTHR46583">
    <property type="entry name" value="REGULATOR OF G-PROTEIN SIGNALING 22"/>
    <property type="match status" value="1"/>
</dbReference>
<feature type="region of interest" description="Disordered" evidence="1">
    <location>
        <begin position="148"/>
        <end position="235"/>
    </location>
</feature>
<feature type="domain" description="RGS" evidence="2">
    <location>
        <begin position="558"/>
        <end position="645"/>
    </location>
</feature>
<dbReference type="InterPro" id="IPR042651">
    <property type="entry name" value="Rgs22"/>
</dbReference>
<gene>
    <name evidence="3" type="ORF">EB796_010924</name>
</gene>
<dbReference type="GO" id="GO:0009966">
    <property type="term" value="P:regulation of signal transduction"/>
    <property type="evidence" value="ECO:0007669"/>
    <property type="project" value="InterPro"/>
</dbReference>
<organism evidence="3 4">
    <name type="scientific">Bugula neritina</name>
    <name type="common">Brown bryozoan</name>
    <name type="synonym">Sertularia neritina</name>
    <dbReference type="NCBI Taxonomy" id="10212"/>
    <lineage>
        <taxon>Eukaryota</taxon>
        <taxon>Metazoa</taxon>
        <taxon>Spiralia</taxon>
        <taxon>Lophotrochozoa</taxon>
        <taxon>Bryozoa</taxon>
        <taxon>Gymnolaemata</taxon>
        <taxon>Cheilostomatida</taxon>
        <taxon>Flustrina</taxon>
        <taxon>Buguloidea</taxon>
        <taxon>Bugulidae</taxon>
        <taxon>Bugula</taxon>
    </lineage>
</organism>
<dbReference type="GO" id="GO:0005634">
    <property type="term" value="C:nucleus"/>
    <property type="evidence" value="ECO:0007669"/>
    <property type="project" value="TreeGrafter"/>
</dbReference>
<comment type="caution">
    <text evidence="3">The sequence shown here is derived from an EMBL/GenBank/DDBJ whole genome shotgun (WGS) entry which is preliminary data.</text>
</comment>
<feature type="compositionally biased region" description="Low complexity" evidence="1">
    <location>
        <begin position="148"/>
        <end position="158"/>
    </location>
</feature>
<feature type="region of interest" description="Disordered" evidence="1">
    <location>
        <begin position="980"/>
        <end position="1034"/>
    </location>
</feature>
<dbReference type="GO" id="GO:0001965">
    <property type="term" value="F:G-protein alpha-subunit binding"/>
    <property type="evidence" value="ECO:0007669"/>
    <property type="project" value="InterPro"/>
</dbReference>
<dbReference type="OrthoDB" id="10013157at2759"/>
<keyword evidence="4" id="KW-1185">Reference proteome</keyword>
<protein>
    <recommendedName>
        <fullName evidence="2">RGS domain-containing protein</fullName>
    </recommendedName>
</protein>
<evidence type="ECO:0000256" key="1">
    <source>
        <dbReference type="SAM" id="MobiDB-lite"/>
    </source>
</evidence>
<dbReference type="PANTHER" id="PTHR46583:SF2">
    <property type="entry name" value="RGS DOMAIN-CONTAINING PROTEIN"/>
    <property type="match status" value="1"/>
</dbReference>
<dbReference type="EMBL" id="VXIV02001673">
    <property type="protein sequence ID" value="KAF6030767.1"/>
    <property type="molecule type" value="Genomic_DNA"/>
</dbReference>
<dbReference type="SUPFAM" id="SSF48097">
    <property type="entry name" value="Regulator of G-protein signaling, RGS"/>
    <property type="match status" value="3"/>
</dbReference>
<feature type="compositionally biased region" description="Basic and acidic residues" evidence="1">
    <location>
        <begin position="992"/>
        <end position="1003"/>
    </location>
</feature>
<accession>A0A7J7JXR3</accession>
<sequence>MKAVDLNEDTLEDLLTYDDQFLDYFNAFLQLPAFAEPLEYDRLVGTFQEIAAQPDAGRASVQLPTSALSRSALGSRSEKRYGVSDEERESMLEWCKNNRLPYFLETTLFRELKLLKLLLRTLEERFQSSASHKSSQIRGYSRQTESYVSSLSNSADNSANEDDYDEEWSGSSDRYGPDQHGSRAISLPVQLGHGKSTKQQAGRHGSRTKRVIFSSRRNSDEGGVVSPEGTNGDVSGVTRQATFLSVEEQENIANALYSERRIKPLRSISAPINYKEFLHIPMYTDFTDIFLDDGLEGTLDGQKFVSYNEDKASEQQTESDMKNLEGKFNMSLQQMKERIFASRAGMEELKEFLAGTNGMDLFNFWLDCETFKDTMADHDEIMKMASRNQLFRDIQDKYKLSLTADAKTQIRKAACSYQLSHTVFIRTQYDILRRLRTYWLPRFILHKEKANELNALLGFHQLNTAMQKESQTKLDRLSDHFLPKISFVNSLPIDHNRILQLATYGHENWTQVSQGGRKLDARIKSGGILRPMKLVAIPDLKSKMLHALQTDRKAGGPFRAYLAKFEKCTLLSKLLFWEAVTDYGDAEDRSADRLLRMNQAWNIYSMYIADSSPRDIDLDTESRRNILKHLEISTDFVGVDLLEQAKTFAIDALVEPWTLYLKYDVKLFLDAQAARFGEEDVRPQFPLERIHITCDIDSSRVIVTKPFMRIRPPTSSSVTTLVIKRTPLTKSAREERRQLRIERRKQLAREQKALLKAVKARQKEQQQQQLIVDLNAKSRQSGEIALGPDGEPLETDEFGESLFPRSGKSRKSGHSRDSPTKDDRKSARIHAALHEKDVEFVEMVKSRQMMSLFKKYLLENDSKDMINVVNFYLEIDNYHKTENKPKTKKDLQAAFIYKTFMESNAKKQVKVTSEKLKSRLSSEKERPKTATFNEAQRLLVVLINPMFQQFFESQAEEFGVEPKVLATMSQAELSMRMEADAGIGKGRKGGRQRREDGEGDDKGSVASDNAVGVVHKQRKKKQTGRAPPSKDDKLSLMHSLQESLLNGKPTVQMDYFWKYLIKHGEEDNSPLIDKDLMFYLEVQKYKELTHSFTDEELVKREMSGYCRLLSRIFYTPSLPD</sequence>